<dbReference type="InterPro" id="IPR008966">
    <property type="entry name" value="Adhesion_dom_sf"/>
</dbReference>
<keyword evidence="3" id="KW-0964">Secreted</keyword>
<keyword evidence="6" id="KW-0812">Transmembrane</keyword>
<feature type="domain" description="CNA-B" evidence="7">
    <location>
        <begin position="1366"/>
        <end position="1458"/>
    </location>
</feature>
<evidence type="ECO:0000313" key="9">
    <source>
        <dbReference type="Proteomes" id="UP000254777"/>
    </source>
</evidence>
<reference evidence="8 9" key="1">
    <citation type="submission" date="2018-06" db="EMBL/GenBank/DDBJ databases">
        <authorList>
            <consortium name="Pathogen Informatics"/>
            <person name="Doyle S."/>
        </authorList>
    </citation>
    <scope>NUCLEOTIDE SEQUENCE [LARGE SCALE GENOMIC DNA]</scope>
    <source>
        <strain evidence="8 9">NCTC11088</strain>
    </source>
</reference>
<gene>
    <name evidence="8" type="ORF">NCTC11088_00931</name>
</gene>
<evidence type="ECO:0000256" key="5">
    <source>
        <dbReference type="ARBA" id="ARBA00023088"/>
    </source>
</evidence>
<dbReference type="Gene3D" id="2.60.40.1280">
    <property type="match status" value="1"/>
</dbReference>
<dbReference type="SUPFAM" id="SSF49478">
    <property type="entry name" value="Cna protein B-type domain"/>
    <property type="match status" value="1"/>
</dbReference>
<dbReference type="Proteomes" id="UP000254777">
    <property type="component" value="Unassembled WGS sequence"/>
</dbReference>
<dbReference type="CDD" id="cd00222">
    <property type="entry name" value="CollagenBindB"/>
    <property type="match status" value="1"/>
</dbReference>
<dbReference type="EMBL" id="UGTH01000001">
    <property type="protein sequence ID" value="SUB75145.1"/>
    <property type="molecule type" value="Genomic_DNA"/>
</dbReference>
<evidence type="ECO:0000256" key="3">
    <source>
        <dbReference type="ARBA" id="ARBA00022525"/>
    </source>
</evidence>
<keyword evidence="6" id="KW-1133">Transmembrane helix</keyword>
<feature type="transmembrane region" description="Helical" evidence="6">
    <location>
        <begin position="1489"/>
        <end position="1506"/>
    </location>
</feature>
<keyword evidence="2" id="KW-0134">Cell wall</keyword>
<dbReference type="Pfam" id="PF05738">
    <property type="entry name" value="Cna_B"/>
    <property type="match status" value="1"/>
</dbReference>
<evidence type="ECO:0000256" key="1">
    <source>
        <dbReference type="ARBA" id="ARBA00004191"/>
    </source>
</evidence>
<protein>
    <recommendedName>
        <fullName evidence="7">CNA-B domain-containing protein</fullName>
    </recommendedName>
</protein>
<organism evidence="8 9">
    <name type="scientific">Peptoniphilus indolicus</name>
    <dbReference type="NCBI Taxonomy" id="33030"/>
    <lineage>
        <taxon>Bacteria</taxon>
        <taxon>Bacillati</taxon>
        <taxon>Bacillota</taxon>
        <taxon>Tissierellia</taxon>
        <taxon>Tissierellales</taxon>
        <taxon>Peptoniphilaceae</taxon>
        <taxon>Peptoniphilus</taxon>
    </lineage>
</organism>
<evidence type="ECO:0000313" key="8">
    <source>
        <dbReference type="EMBL" id="SUB75145.1"/>
    </source>
</evidence>
<evidence type="ECO:0000256" key="4">
    <source>
        <dbReference type="ARBA" id="ARBA00022729"/>
    </source>
</evidence>
<keyword evidence="5" id="KW-0572">Peptidoglycan-anchor</keyword>
<evidence type="ECO:0000256" key="6">
    <source>
        <dbReference type="SAM" id="Phobius"/>
    </source>
</evidence>
<dbReference type="GO" id="GO:0007155">
    <property type="term" value="P:cell adhesion"/>
    <property type="evidence" value="ECO:0007669"/>
    <property type="project" value="InterPro"/>
</dbReference>
<sequence>MFLLVITILFTSNSGPVMGSAIDDETNIKRTYENLPTSDISNMMNQTLNNKTELVNRDNNDDEVELREEKDKFLEDREELKVLKSSIDNADIFVRYKTKKTANNPELRVHKIDELDKSQIARTFEIQNAYSAEKIIDIHGYNLQLLDDFETQGDFYVDVVLKENIKKAEQSKFILVEMVEEGSFYLDALDINLNIQLRDISNDERTKINYNEDGVLSSVSFFTNKLSKFALIEVGSQDTVEMSVDKELRALPMMAQYISNDFTQYVRKVEVLTRRNQEWIPTDQVYDKEQVKVNIEYAIPRGFVSSENSTVTYQVPKSIKLEGTLEGTVKTLSGEDAGRYNISTDGFISITFDQEFLNKNKDHNGIVNGFDGTVQFLGTVSKNSVDNNDRITFPGSGTTVEILVPKERNTDISSKKKGELSPDKRKVTYTVDITTKKGTEKEIRVTDRIDWVVPSNLDYEFDLSTLRVEKNGNTTIYSDGHSYSTEINLVKQTNGYGKTIGFDLQKLPKLEANESYKVTYEVKINSTPKDISEIRLNNTAWTISGPDQHGTDDVIKWSKSVKKSGYFNPNGQGYGEVNWTITVNPDKKDLSSWRIRDQINHQIKDGSVRLIDLDSGDIIQLEQNELIKYSDSNWLIDFSFNNYKIKNRNSTYRLEYTTLVSRGESSVTNKVEKYGNEYEEDTTTIKTTQDFALNKFAKVINLDDKKNRTKNRWQVGVNIGTNNSNTFTFTDTFENLKKLPNKESLGNDSHYAYASEIDKELQSQLFFRSYGGESYRYRGNDKDPEYSGEAENRAENRTVKSIKVTYYDSKGKNIPETDTTRKVKSFKVDINYESSFNPKDFAIGEYHTYSDLSEISNNEKIKIINKATVADKTTTAETEYEKRGKIEKGVLTGIENYIPIYKNGKSAVDYSKDKGQIEYRIMLTTSEVDGNQTKNGTLVINDTLPDGAEYVDGSLEAAFFRADNLAYPKYDRSNRYGTNFQGNSKPTITINQEGNKKVATIKIDNYIYDDYFPIVQIFYKLDVSKDEFWKDNKNVNKTYINEVSWNSEKTSNEVTVEKKLDKLTKKGWQLDDKGQPIKINDSNKPIGNPTGNVKYNLVINPKGEDLIKNGNEVTLVDKLNSQGKIPRFDIDKAKLYEYDDSQPDNKGREIEKGRYKITFDEKELKLTLIIPDELACVFEYIYEFTNFADSLTIKNEAELSGIASSKDTTILRDNQSSATVTVKEIKIYKVDSKDIKKFLPGTKFKLEKFDSSKWNDLSNAWHIVKYKDSDEITIPDSGYISWSLSGANPGLEADVLYRLTEIESLDGYTKLTEPVYFIWMKAGSDEYSSYHRSDNRPDLSKVDKGKISFLKNSGGIMYIKNDYTKIRVNKFWQDDDGLEYENENIPNIEVRVDLYRKTGKDGNFEKLENHSKTLTKDNKYTESWTGLPARDEQGAEYFYKVKEVEVNGYETYYFNNDGIQSGEINIFNKKIKSSEIELPATGGIGTNRIYAMGTVLLFSSCIYMLYQRKRYKIKIQLMKGHKKWEN</sequence>
<evidence type="ECO:0000259" key="7">
    <source>
        <dbReference type="Pfam" id="PF05738"/>
    </source>
</evidence>
<dbReference type="InterPro" id="IPR011252">
    <property type="entry name" value="Fibrogen-bd_dom1"/>
</dbReference>
<evidence type="ECO:0000256" key="2">
    <source>
        <dbReference type="ARBA" id="ARBA00022512"/>
    </source>
</evidence>
<dbReference type="Gene3D" id="2.60.40.1140">
    <property type="entry name" value="Collagen-binding surface protein Cna, B-type domain"/>
    <property type="match status" value="1"/>
</dbReference>
<name>A0A379DC64_9FIRM</name>
<keyword evidence="4" id="KW-0732">Signal</keyword>
<dbReference type="InterPro" id="IPR008454">
    <property type="entry name" value="Collagen-bd_Cna-like_B-typ_dom"/>
</dbReference>
<accession>A0A379DC64</accession>
<dbReference type="SUPFAM" id="SSF49401">
    <property type="entry name" value="Bacterial adhesins"/>
    <property type="match status" value="1"/>
</dbReference>
<keyword evidence="6" id="KW-0472">Membrane</keyword>
<proteinExistence type="predicted"/>
<comment type="subcellular location">
    <subcellularLocation>
        <location evidence="1">Secreted</location>
        <location evidence="1">Cell wall</location>
    </subcellularLocation>
</comment>